<dbReference type="EMBL" id="JPKY01000020">
    <property type="protein sequence ID" value="KFH46348.1"/>
    <property type="molecule type" value="Genomic_DNA"/>
</dbReference>
<reference evidence="3" key="1">
    <citation type="journal article" date="2014" name="Genome Announc.">
        <title>Genome sequence and annotation of Acremonium chrysogenum, producer of the beta-lactam antibiotic cephalosporin C.</title>
        <authorList>
            <person name="Terfehr D."/>
            <person name="Dahlmann T.A."/>
            <person name="Specht T."/>
            <person name="Zadra I."/>
            <person name="Kuernsteiner H."/>
            <person name="Kueck U."/>
        </authorList>
    </citation>
    <scope>NUCLEOTIDE SEQUENCE [LARGE SCALE GENOMIC DNA]</scope>
    <source>
        <strain evidence="3">ATCC 11550 / CBS 779.69 / DSM 880 / IAM 14645 / JCM 23072 / IMI 49137</strain>
    </source>
</reference>
<evidence type="ECO:0000313" key="3">
    <source>
        <dbReference type="Proteomes" id="UP000029964"/>
    </source>
</evidence>
<organism evidence="2 3">
    <name type="scientific">Hapsidospora chrysogenum (strain ATCC 11550 / CBS 779.69 / DSM 880 / IAM 14645 / JCM 23072 / IMI 49137)</name>
    <name type="common">Acremonium chrysogenum</name>
    <dbReference type="NCBI Taxonomy" id="857340"/>
    <lineage>
        <taxon>Eukaryota</taxon>
        <taxon>Fungi</taxon>
        <taxon>Dikarya</taxon>
        <taxon>Ascomycota</taxon>
        <taxon>Pezizomycotina</taxon>
        <taxon>Sordariomycetes</taxon>
        <taxon>Hypocreomycetidae</taxon>
        <taxon>Hypocreales</taxon>
        <taxon>Bionectriaceae</taxon>
        <taxon>Hapsidospora</taxon>
    </lineage>
</organism>
<gene>
    <name evidence="2" type="ORF">ACRE_027690</name>
</gene>
<proteinExistence type="predicted"/>
<dbReference type="AlphaFoldDB" id="A0A086TAG6"/>
<protein>
    <submittedName>
        <fullName evidence="2">Uncharacterized protein</fullName>
    </submittedName>
</protein>
<dbReference type="HOGENOM" id="CLU_2704236_0_0_1"/>
<comment type="caution">
    <text evidence="2">The sequence shown here is derived from an EMBL/GenBank/DDBJ whole genome shotgun (WGS) entry which is preliminary data.</text>
</comment>
<evidence type="ECO:0000256" key="1">
    <source>
        <dbReference type="SAM" id="MobiDB-lite"/>
    </source>
</evidence>
<feature type="region of interest" description="Disordered" evidence="1">
    <location>
        <begin position="21"/>
        <end position="46"/>
    </location>
</feature>
<evidence type="ECO:0000313" key="2">
    <source>
        <dbReference type="EMBL" id="KFH46348.1"/>
    </source>
</evidence>
<keyword evidence="3" id="KW-1185">Reference proteome</keyword>
<sequence length="73" mass="7454">MATAGTRAVLRSAQMPALCGSTHGLMTIPRGARGTQSRDDDGKNRRRCAASVALITPSGGQDTDAGQIRSGLG</sequence>
<name>A0A086TAG6_HAPC1</name>
<dbReference type="Proteomes" id="UP000029964">
    <property type="component" value="Unassembled WGS sequence"/>
</dbReference>
<accession>A0A086TAG6</accession>